<sequence length="353" mass="37881">MVPNNVIAAGVFLLALAAHGGDARARQAAPPVAAAEQGVAADYERAGRFIYAFHKAGMSLAALKAAGKEAALSPGLAGRAHHLAQHYERILAAQVTAPDEELRAVLDEAASLGAAIAQWQGSAAAKEPAAAADSLSAAAAPTEESELPYRHYLELQRQLHGYLPPGPALVDLWFRATYPGMDEAGRDAYVPRGWAVAVRSRTAHQLVPMRRGGYFSLPAIQAAYDERGDILLDDAGRRWLGIWWTLRVPPGQRMPYAAIREARAQIAAVQAKISAFARYLKTVKRSPYDGIKACFHDDGGAILVNGKAVADAVEGQCKVLFDDPARDGADMVEFSGALDVVSFIDGRYYPRKR</sequence>
<accession>A0A7Y2JWN6</accession>
<name>A0A7Y2JWN6_9BURK</name>
<dbReference type="EMBL" id="JABAIV010000001">
    <property type="protein sequence ID" value="NNG21955.1"/>
    <property type="molecule type" value="Genomic_DNA"/>
</dbReference>
<dbReference type="AlphaFoldDB" id="A0A7Y2JWN6"/>
<evidence type="ECO:0000313" key="1">
    <source>
        <dbReference type="EMBL" id="NNG21955.1"/>
    </source>
</evidence>
<keyword evidence="2" id="KW-1185">Reference proteome</keyword>
<comment type="caution">
    <text evidence="1">The sequence shown here is derived from an EMBL/GenBank/DDBJ whole genome shotgun (WGS) entry which is preliminary data.</text>
</comment>
<dbReference type="Proteomes" id="UP000533905">
    <property type="component" value="Unassembled WGS sequence"/>
</dbReference>
<dbReference type="RefSeq" id="WP_171080890.1">
    <property type="nucleotide sequence ID" value="NZ_JABAIV010000001.1"/>
</dbReference>
<proteinExistence type="predicted"/>
<reference evidence="1 2" key="1">
    <citation type="submission" date="2020-04" db="EMBL/GenBank/DDBJ databases">
        <title>Massilia sp. nov., a cold adapted bacteria isolated from Arctic soil.</title>
        <authorList>
            <person name="Son J."/>
            <person name="Ka J.-O."/>
        </authorList>
    </citation>
    <scope>NUCLEOTIDE SEQUENCE [LARGE SCALE GENOMIC DNA]</scope>
    <source>
        <strain evidence="1 2">ML15P13</strain>
    </source>
</reference>
<organism evidence="1 2">
    <name type="scientific">Telluria aromaticivorans</name>
    <dbReference type="NCBI Taxonomy" id="2725995"/>
    <lineage>
        <taxon>Bacteria</taxon>
        <taxon>Pseudomonadati</taxon>
        <taxon>Pseudomonadota</taxon>
        <taxon>Betaproteobacteria</taxon>
        <taxon>Burkholderiales</taxon>
        <taxon>Oxalobacteraceae</taxon>
        <taxon>Telluria group</taxon>
        <taxon>Telluria</taxon>
    </lineage>
</organism>
<protein>
    <submittedName>
        <fullName evidence="1">Uncharacterized protein</fullName>
    </submittedName>
</protein>
<gene>
    <name evidence="1" type="ORF">HGB41_02885</name>
</gene>
<evidence type="ECO:0000313" key="2">
    <source>
        <dbReference type="Proteomes" id="UP000533905"/>
    </source>
</evidence>